<evidence type="ECO:0000313" key="4">
    <source>
        <dbReference type="Proteomes" id="UP000479132"/>
    </source>
</evidence>
<dbReference type="InterPro" id="IPR011042">
    <property type="entry name" value="6-blade_b-propeller_TolB-like"/>
</dbReference>
<proteinExistence type="inferred from homology"/>
<dbReference type="PANTHER" id="PTHR36842:SF1">
    <property type="entry name" value="PROTEIN TOLB"/>
    <property type="match status" value="1"/>
</dbReference>
<feature type="chain" id="PRO_5027078828" description="Biopolymer transporter Tol" evidence="2">
    <location>
        <begin position="27"/>
        <end position="1121"/>
    </location>
</feature>
<gene>
    <name evidence="3" type="ORF">G3569_09245</name>
</gene>
<feature type="signal peptide" evidence="2">
    <location>
        <begin position="1"/>
        <end position="26"/>
    </location>
</feature>
<keyword evidence="4" id="KW-1185">Reference proteome</keyword>
<dbReference type="AlphaFoldDB" id="A0A6M1T971"/>
<dbReference type="InterPro" id="IPR011659">
    <property type="entry name" value="WD40"/>
</dbReference>
<dbReference type="SUPFAM" id="SSF82171">
    <property type="entry name" value="DPP6 N-terminal domain-like"/>
    <property type="match status" value="1"/>
</dbReference>
<dbReference type="PANTHER" id="PTHR36842">
    <property type="entry name" value="PROTEIN TOLB HOMOLOG"/>
    <property type="match status" value="1"/>
</dbReference>
<comment type="similarity">
    <text evidence="1">Belongs to the TolB family.</text>
</comment>
<comment type="caution">
    <text evidence="3">The sequence shown here is derived from an EMBL/GenBank/DDBJ whole genome shotgun (WGS) entry which is preliminary data.</text>
</comment>
<dbReference type="EMBL" id="JAALLS010000010">
    <property type="protein sequence ID" value="NGP88541.1"/>
    <property type="molecule type" value="Genomic_DNA"/>
</dbReference>
<evidence type="ECO:0000313" key="3">
    <source>
        <dbReference type="EMBL" id="NGP88541.1"/>
    </source>
</evidence>
<name>A0A6M1T971_9BACT</name>
<accession>A0A6M1T971</accession>
<evidence type="ECO:0008006" key="5">
    <source>
        <dbReference type="Google" id="ProtNLM"/>
    </source>
</evidence>
<keyword evidence="2" id="KW-0732">Signal</keyword>
<protein>
    <recommendedName>
        <fullName evidence="5">Biopolymer transporter Tol</fullName>
    </recommendedName>
</protein>
<dbReference type="Pfam" id="PF07676">
    <property type="entry name" value="PD40"/>
    <property type="match status" value="3"/>
</dbReference>
<organism evidence="3 4">
    <name type="scientific">Fodinibius halophilus</name>
    <dbReference type="NCBI Taxonomy" id="1736908"/>
    <lineage>
        <taxon>Bacteria</taxon>
        <taxon>Pseudomonadati</taxon>
        <taxon>Balneolota</taxon>
        <taxon>Balneolia</taxon>
        <taxon>Balneolales</taxon>
        <taxon>Balneolaceae</taxon>
        <taxon>Fodinibius</taxon>
    </lineage>
</organism>
<dbReference type="Gene3D" id="2.120.10.30">
    <property type="entry name" value="TolB, C-terminal domain"/>
    <property type="match status" value="2"/>
</dbReference>
<dbReference type="Proteomes" id="UP000479132">
    <property type="component" value="Unassembled WGS sequence"/>
</dbReference>
<dbReference type="RefSeq" id="WP_165268361.1">
    <property type="nucleotide sequence ID" value="NZ_JAALLS010000010.1"/>
</dbReference>
<reference evidence="3 4" key="1">
    <citation type="submission" date="2020-02" db="EMBL/GenBank/DDBJ databases">
        <title>Aliifodinibius halophilus 2W32, complete genome.</title>
        <authorList>
            <person name="Li Y."/>
            <person name="Wu S."/>
        </authorList>
    </citation>
    <scope>NUCLEOTIDE SEQUENCE [LARGE SCALE GENOMIC DNA]</scope>
    <source>
        <strain evidence="3 4">2W32</strain>
    </source>
</reference>
<evidence type="ECO:0000256" key="1">
    <source>
        <dbReference type="ARBA" id="ARBA00009820"/>
    </source>
</evidence>
<sequence>MINRSLHIIFLISVIAFAGLSTPAWAQLSPSQYSYPQNHLPWYTVESEHFQVHFQKGNSRSAQVTSRIAEEVYPTITSLYQYEPDTKIDIILNDRQDYSNGAAYFFDNQIEIWVPALNSPLRGSHDWLWDVISHEFTHIIQLQVAMKKGRRLPALYFQWLSYSDVRRPDVLYGYPKGILTYPFATINVPAWFAEGVAQYQRKKLYHDFWDSHRDMLLRTALLNGSPISLDGMAFFTSKNALERERVYNQGFAFTSFMVQNYGESIIPKISNALAHNGAYTINEALHKATGTDAQQLFHTFIDNTTKNYTSAIAGQTFYSTNTIQDGGFFNFYPHLSPDGNKIAYLSNQNFRSSSTQLFIETLNDSARSQQAINIGVPHTSSPQKAKGHSQKPILKHIQSAFSFSPDGQSLIFSKQKLNQYGERYNDLFIYNIDTPHTQRLTHSKRLSSPIWHPTKKQAVAVQQTGGSSNISIIDLQSGSLKPLTNFTKGQHVYTPAWHPDGNIVYFAKADDYSRNIYRYDFEEHTTVPVLHDSLTNYRDPFVDASGQYLYYAADPDGIFNIYRISLDEPSPDPQKLTNVLGGAFMPHQAGSKLYFSEFKADGYAISAIDLSTVKQTVKTEYDRSAIALKTLEELPDRTNLKHITAISPAELQKLGQSDSLTLDITGKAKHNPPVLTTYKNNYTSFSFYPVLRFDNYSKKHGSNGRLLTAGRFGDLGKNLLRDLKIGTYFSSREVTDNLTVFGGALFGIASEPSSGIGNFFSPSRLTDLDRDLFTIIEHSGLPFIEKRWSPTISVELYNMRRNVSNGLTIEEFPCTSCLPDTTSADIAYNIWEANLYLRSKINRHNLVEIGARYSPYEVQTDGFFSRELQQFIPSSSSEYYKGTTFTAAHVYENVLRYPHSDVAPVGLKTLIRYSYEPSKLLDEYEIEDNTLLPVYETVKNHSLEATVRFGYPLSNSSSLGIYGRGFSYVNAPNDAFYLDYIGGFTGMRSYPYFAIGGNSTAMTQLSYNVPLIRNINHQLGRHSLDKLYLRLFGEVGNGWGGPLANNTTVKTGLGAELRFAFNSYYLFPLKLFISSAYGFNNFDINLPDEFITQSSGSTVQYGNEFIFHFGLTFDFDVLNND</sequence>
<evidence type="ECO:0000256" key="2">
    <source>
        <dbReference type="SAM" id="SignalP"/>
    </source>
</evidence>